<name>A0ABQ7GWP7_DUNSA</name>
<evidence type="ECO:0000256" key="1">
    <source>
        <dbReference type="SAM" id="Phobius"/>
    </source>
</evidence>
<dbReference type="EMBL" id="MU069558">
    <property type="protein sequence ID" value="KAF5839021.1"/>
    <property type="molecule type" value="Genomic_DNA"/>
</dbReference>
<dbReference type="Pfam" id="PF16974">
    <property type="entry name" value="NAR2"/>
    <property type="match status" value="1"/>
</dbReference>
<proteinExistence type="predicted"/>
<keyword evidence="1" id="KW-1133">Transmembrane helix</keyword>
<evidence type="ECO:0000313" key="2">
    <source>
        <dbReference type="EMBL" id="KAF5839021.1"/>
    </source>
</evidence>
<accession>A0ABQ7GWP7</accession>
<keyword evidence="1" id="KW-0472">Membrane</keyword>
<sequence length="337" mass="37244">MENLPHCLTTVRQIQNSERQGTHSLTSQSNNTPATMLSQAMLLLALASLTSLQLTCAQVTEGEIKYQNLKDWGASNQFAMEVAVGKISSGNADQSDFDEGTRRSLTPCASQEYQNPSSDACNYPPIQDDSADVIRVKIGLRDTSPDAKISCIVKGPEFADDNRQCSSPDSEGGVCQPSTATHLEARLCYSKTAYQERPWRKKNRAYPELSLLCPWKLEKISIDASNLGNKEWTATKFFDDFDEVPSATYFVMVHALTQHDDKEVVCGWDSTEDNTFSLDSRQEVGPSYVLTKVSMGRTPGVVAAATVFSVFSIVFLVTYTVADNIWYHKTGRGLTFV</sequence>
<keyword evidence="1" id="KW-0812">Transmembrane</keyword>
<evidence type="ECO:0000313" key="3">
    <source>
        <dbReference type="Proteomes" id="UP000815325"/>
    </source>
</evidence>
<comment type="caution">
    <text evidence="2">The sequence shown here is derived from an EMBL/GenBank/DDBJ whole genome shotgun (WGS) entry which is preliminary data.</text>
</comment>
<dbReference type="Proteomes" id="UP000815325">
    <property type="component" value="Unassembled WGS sequence"/>
</dbReference>
<reference evidence="2" key="1">
    <citation type="submission" date="2017-08" db="EMBL/GenBank/DDBJ databases">
        <authorList>
            <person name="Polle J.E."/>
            <person name="Barry K."/>
            <person name="Cushman J."/>
            <person name="Schmutz J."/>
            <person name="Tran D."/>
            <person name="Hathwaick L.T."/>
            <person name="Yim W.C."/>
            <person name="Jenkins J."/>
            <person name="Mckie-Krisberg Z.M."/>
            <person name="Prochnik S."/>
            <person name="Lindquist E."/>
            <person name="Dockter R.B."/>
            <person name="Adam C."/>
            <person name="Molina H."/>
            <person name="Bunkerborg J."/>
            <person name="Jin E."/>
            <person name="Buchheim M."/>
            <person name="Magnuson J."/>
        </authorList>
    </citation>
    <scope>NUCLEOTIDE SEQUENCE</scope>
    <source>
        <strain evidence="2">CCAP 19/18</strain>
    </source>
</reference>
<gene>
    <name evidence="2" type="ORF">DUNSADRAFT_1798</name>
</gene>
<organism evidence="2 3">
    <name type="scientific">Dunaliella salina</name>
    <name type="common">Green alga</name>
    <name type="synonym">Protococcus salinus</name>
    <dbReference type="NCBI Taxonomy" id="3046"/>
    <lineage>
        <taxon>Eukaryota</taxon>
        <taxon>Viridiplantae</taxon>
        <taxon>Chlorophyta</taxon>
        <taxon>core chlorophytes</taxon>
        <taxon>Chlorophyceae</taxon>
        <taxon>CS clade</taxon>
        <taxon>Chlamydomonadales</taxon>
        <taxon>Dunaliellaceae</taxon>
        <taxon>Dunaliella</taxon>
    </lineage>
</organism>
<feature type="transmembrane region" description="Helical" evidence="1">
    <location>
        <begin position="301"/>
        <end position="322"/>
    </location>
</feature>
<dbReference type="InterPro" id="IPR016605">
    <property type="entry name" value="Transptr_NO3_Nar2"/>
</dbReference>
<keyword evidence="3" id="KW-1185">Reference proteome</keyword>
<protein>
    <submittedName>
        <fullName evidence="2">Uncharacterized protein</fullName>
    </submittedName>
</protein>